<keyword evidence="2" id="KW-0328">Glycosyltransferase</keyword>
<evidence type="ECO:0000256" key="3">
    <source>
        <dbReference type="ARBA" id="ARBA00022679"/>
    </source>
</evidence>
<dbReference type="OMA" id="AYWICGT"/>
<feature type="transmembrane region" description="Helical" evidence="6">
    <location>
        <begin position="21"/>
        <end position="43"/>
    </location>
</feature>
<dbReference type="PANTHER" id="PTHR45719:SF11">
    <property type="entry name" value="OS01G0121800 PROTEIN"/>
    <property type="match status" value="1"/>
</dbReference>
<evidence type="ECO:0000256" key="6">
    <source>
        <dbReference type="SAM" id="Phobius"/>
    </source>
</evidence>
<keyword evidence="8" id="KW-1185">Reference proteome</keyword>
<evidence type="ECO:0000313" key="8">
    <source>
        <dbReference type="Proteomes" id="UP000316621"/>
    </source>
</evidence>
<keyword evidence="4 6" id="KW-0472">Membrane</keyword>
<keyword evidence="6" id="KW-0812">Transmembrane</keyword>
<evidence type="ECO:0000256" key="4">
    <source>
        <dbReference type="ARBA" id="ARBA00023136"/>
    </source>
</evidence>
<accession>A0A4Y7KD26</accession>
<dbReference type="GO" id="GO:0015020">
    <property type="term" value="F:glucuronosyltransferase activity"/>
    <property type="evidence" value="ECO:0007669"/>
    <property type="project" value="InterPro"/>
</dbReference>
<dbReference type="AlphaFoldDB" id="A0A4Y7KD26"/>
<dbReference type="EMBL" id="CM010721">
    <property type="protein sequence ID" value="RZC70736.1"/>
    <property type="molecule type" value="Genomic_DNA"/>
</dbReference>
<keyword evidence="6" id="KW-1133">Transmembrane helix</keyword>
<dbReference type="PANTHER" id="PTHR45719">
    <property type="entry name" value="GLYCOSYLTRANSFERASE"/>
    <property type="match status" value="1"/>
</dbReference>
<dbReference type="GO" id="GO:0016020">
    <property type="term" value="C:membrane"/>
    <property type="evidence" value="ECO:0007669"/>
    <property type="project" value="UniProtKB-SubCell"/>
</dbReference>
<comment type="subcellular location">
    <subcellularLocation>
        <location evidence="1">Membrane</location>
        <topology evidence="1">Single-pass type II membrane protein</topology>
    </subcellularLocation>
</comment>
<dbReference type="InterPro" id="IPR044610">
    <property type="entry name" value="GLCAT14A/B/C"/>
</dbReference>
<dbReference type="Pfam" id="PF02485">
    <property type="entry name" value="Branch"/>
    <property type="match status" value="1"/>
</dbReference>
<dbReference type="InterPro" id="IPR003406">
    <property type="entry name" value="Glyco_trans_14"/>
</dbReference>
<evidence type="ECO:0000256" key="2">
    <source>
        <dbReference type="ARBA" id="ARBA00022676"/>
    </source>
</evidence>
<keyword evidence="5" id="KW-0325">Glycoprotein</keyword>
<dbReference type="Proteomes" id="UP000316621">
    <property type="component" value="Chromosome 7"/>
</dbReference>
<keyword evidence="3" id="KW-0808">Transferase</keyword>
<dbReference type="OrthoDB" id="2019572at2759"/>
<sequence>MFRNSNPLRRMVMTTRVSSAWITIFPLGILIITGSLVVLGAFWNSFICHGFAGAAEDFGYVNKIPLKGDGLPPVFAYLISGSNGDKERILRLLKSVYHPRNRYLLYLDAGSSNYEREYLAFLVQSERTFRAFQNVDVIGRSYAVNKMGSSAVASVLHAAAIFLMSNNDWDWFIALSASDYPIMTQDDLLHAFTFIPKDLNFIHYSNNTNWKQRRQVNQIVTDANLIFQENTQIAESSDTRATPDAFKIFEGSPWMILTRDFMEYCVHGWDNLPRTLLMYFANSASPIESYFHTVLCNSDEFQNTTVNINLRYTMMNPEQQEPDELNVSHFKTISESGLAFAGSFTEANPVLQKLDKYILNRPSNKLVPGKWCSNTVENQSVGSSSSNTKFYNCSSWGSINIVQPGDRGIKLREFLSKLVAAEGLRSDQCS</sequence>
<reference evidence="7 8" key="1">
    <citation type="journal article" date="2018" name="Science">
        <title>The opium poppy genome and morphinan production.</title>
        <authorList>
            <person name="Guo L."/>
            <person name="Winzer T."/>
            <person name="Yang X."/>
            <person name="Li Y."/>
            <person name="Ning Z."/>
            <person name="He Z."/>
            <person name="Teodor R."/>
            <person name="Lu Y."/>
            <person name="Bowser T.A."/>
            <person name="Graham I.A."/>
            <person name="Ye K."/>
        </authorList>
    </citation>
    <scope>NUCLEOTIDE SEQUENCE [LARGE SCALE GENOMIC DNA]</scope>
    <source>
        <strain evidence="8">cv. HN1</strain>
        <tissue evidence="7">Leaves</tissue>
    </source>
</reference>
<evidence type="ECO:0000256" key="1">
    <source>
        <dbReference type="ARBA" id="ARBA00004606"/>
    </source>
</evidence>
<dbReference type="Gramene" id="RZC70736">
    <property type="protein sequence ID" value="RZC70736"/>
    <property type="gene ID" value="C5167_033863"/>
</dbReference>
<evidence type="ECO:0000313" key="7">
    <source>
        <dbReference type="EMBL" id="RZC70736.1"/>
    </source>
</evidence>
<name>A0A4Y7KD26_PAPSO</name>
<evidence type="ECO:0000256" key="5">
    <source>
        <dbReference type="ARBA" id="ARBA00023180"/>
    </source>
</evidence>
<organism evidence="7 8">
    <name type="scientific">Papaver somniferum</name>
    <name type="common">Opium poppy</name>
    <dbReference type="NCBI Taxonomy" id="3469"/>
    <lineage>
        <taxon>Eukaryota</taxon>
        <taxon>Viridiplantae</taxon>
        <taxon>Streptophyta</taxon>
        <taxon>Embryophyta</taxon>
        <taxon>Tracheophyta</taxon>
        <taxon>Spermatophyta</taxon>
        <taxon>Magnoliopsida</taxon>
        <taxon>Ranunculales</taxon>
        <taxon>Papaveraceae</taxon>
        <taxon>Papaveroideae</taxon>
        <taxon>Papaver</taxon>
    </lineage>
</organism>
<gene>
    <name evidence="7" type="ORF">C5167_033863</name>
</gene>
<protein>
    <submittedName>
        <fullName evidence="7">Uncharacterized protein</fullName>
    </submittedName>
</protein>
<proteinExistence type="predicted"/>